<dbReference type="PANTHER" id="PTHR40618:SF1">
    <property type="entry name" value="B-ZIP TRANSCRIPTION FACTOR (EUROFUNG)"/>
    <property type="match status" value="1"/>
</dbReference>
<dbReference type="RefSeq" id="XP_070917335.1">
    <property type="nucleotide sequence ID" value="XM_071061234.1"/>
</dbReference>
<feature type="region of interest" description="Disordered" evidence="2">
    <location>
        <begin position="17"/>
        <end position="84"/>
    </location>
</feature>
<feature type="region of interest" description="Disordered" evidence="2">
    <location>
        <begin position="171"/>
        <end position="221"/>
    </location>
</feature>
<gene>
    <name evidence="4" type="ORF">MFIFM68171_05814</name>
</gene>
<name>A0ABQ0GD00_9PEZI</name>
<feature type="compositionally biased region" description="Basic and acidic residues" evidence="2">
    <location>
        <begin position="71"/>
        <end position="84"/>
    </location>
</feature>
<feature type="compositionally biased region" description="Low complexity" evidence="2">
    <location>
        <begin position="206"/>
        <end position="218"/>
    </location>
</feature>
<dbReference type="CDD" id="cd14688">
    <property type="entry name" value="bZIP_YAP"/>
    <property type="match status" value="1"/>
</dbReference>
<accession>A0ABQ0GD00</accession>
<dbReference type="Proteomes" id="UP001628179">
    <property type="component" value="Unassembled WGS sequence"/>
</dbReference>
<evidence type="ECO:0000256" key="2">
    <source>
        <dbReference type="SAM" id="MobiDB-lite"/>
    </source>
</evidence>
<protein>
    <recommendedName>
        <fullName evidence="3">BZIP domain-containing protein</fullName>
    </recommendedName>
</protein>
<keyword evidence="1" id="KW-0175">Coiled coil</keyword>
<evidence type="ECO:0000313" key="5">
    <source>
        <dbReference type="Proteomes" id="UP001628179"/>
    </source>
</evidence>
<dbReference type="GeneID" id="98176557"/>
<dbReference type="Gene3D" id="1.20.5.170">
    <property type="match status" value="1"/>
</dbReference>
<dbReference type="PANTHER" id="PTHR40618">
    <property type="entry name" value="B-ZIP TRANSCRIPTION FACTOR (EUROFUNG)-RELATED"/>
    <property type="match status" value="1"/>
</dbReference>
<dbReference type="InterPro" id="IPR004827">
    <property type="entry name" value="bZIP"/>
</dbReference>
<sequence length="655" mass="71268">MRYPQGDLAILSAEVYGSGVSLRPQEQLTAAKKTRNPASGNSEDGPRKRARIHQTESGSTEDGKKKSRGRPRVDAQDQTAADRRRTQIRLAQRAYRNRKETTIQTLEKRVQQLKEINEEMSNTFMQLHDFAVSAGLLEQIPAFGDQLRLTTEKFLTLARLANDDGAKDYEESVIDADRNPLGKGPGSDGAPSDPQRQTSGGSPIFTATSTETTVAPTAEGPKEQLYGGIVVTYEPVNEADLETTFPSSAPEPPTTSTLDYGIAADPSLETASFRAPSKPSLAFLEQLVASSPYFGLDAPASYCSLETTFGRRLQRFAVQCGLALITMPYPPQRVISQVFGFCLLFETPEDIKYRLSRVLGHNTQQSLSNWKYPFFHLGRAGAHFGMTTATTQRFGNQGTIDVDKPEATAGFATGPFTAEINSVRDHFLDKDMRMVVPGFGYEYYDCDEIEMYLYQRGVVIPPGADYITADIDPSHFDNGAWQADPFSDLDFVSMPPDSAGRGKSSVSSCLSPEPEPSLGSGPTLAEPSPPGPDMSATPWPLPETTGLVEPTIADLFPHAGAYLPTETTTPSTFLSPTDSNNLLTFPLLPPSGDSIPGMDTTNPAAQKPTRKRVVVDVSLLVKEMTMRSICLGRTPGLKQDDINAAFWAAVQVDLP</sequence>
<evidence type="ECO:0000313" key="4">
    <source>
        <dbReference type="EMBL" id="GAB1315604.1"/>
    </source>
</evidence>
<dbReference type="InterPro" id="IPR046347">
    <property type="entry name" value="bZIP_sf"/>
</dbReference>
<proteinExistence type="predicted"/>
<feature type="region of interest" description="Disordered" evidence="2">
    <location>
        <begin position="492"/>
        <end position="538"/>
    </location>
</feature>
<feature type="compositionally biased region" description="Basic and acidic residues" evidence="2">
    <location>
        <begin position="171"/>
        <end position="180"/>
    </location>
</feature>
<feature type="domain" description="BZIP" evidence="3">
    <location>
        <begin position="83"/>
        <end position="128"/>
    </location>
</feature>
<feature type="coiled-coil region" evidence="1">
    <location>
        <begin position="96"/>
        <end position="123"/>
    </location>
</feature>
<reference evidence="4 5" key="1">
    <citation type="submission" date="2024-09" db="EMBL/GenBank/DDBJ databases">
        <title>Itraconazole resistance in Madurella fahalii resulting from another homologue of gene encoding cytochrome P450 14-alpha sterol demethylase (CYP51).</title>
        <authorList>
            <person name="Yoshioka I."/>
            <person name="Fahal A.H."/>
            <person name="Kaneko S."/>
            <person name="Yaguchi T."/>
        </authorList>
    </citation>
    <scope>NUCLEOTIDE SEQUENCE [LARGE SCALE GENOMIC DNA]</scope>
    <source>
        <strain evidence="4 5">IFM 68171</strain>
    </source>
</reference>
<evidence type="ECO:0000259" key="3">
    <source>
        <dbReference type="Pfam" id="PF00170"/>
    </source>
</evidence>
<evidence type="ECO:0000256" key="1">
    <source>
        <dbReference type="SAM" id="Coils"/>
    </source>
</evidence>
<comment type="caution">
    <text evidence="4">The sequence shown here is derived from an EMBL/GenBank/DDBJ whole genome shotgun (WGS) entry which is preliminary data.</text>
</comment>
<dbReference type="SUPFAM" id="SSF57959">
    <property type="entry name" value="Leucine zipper domain"/>
    <property type="match status" value="1"/>
</dbReference>
<organism evidence="4 5">
    <name type="scientific">Madurella fahalii</name>
    <dbReference type="NCBI Taxonomy" id="1157608"/>
    <lineage>
        <taxon>Eukaryota</taxon>
        <taxon>Fungi</taxon>
        <taxon>Dikarya</taxon>
        <taxon>Ascomycota</taxon>
        <taxon>Pezizomycotina</taxon>
        <taxon>Sordariomycetes</taxon>
        <taxon>Sordariomycetidae</taxon>
        <taxon>Sordariales</taxon>
        <taxon>Sordariales incertae sedis</taxon>
        <taxon>Madurella</taxon>
    </lineage>
</organism>
<feature type="compositionally biased region" description="Low complexity" evidence="2">
    <location>
        <begin position="504"/>
        <end position="522"/>
    </location>
</feature>
<dbReference type="EMBL" id="BAAFSV010000003">
    <property type="protein sequence ID" value="GAB1315604.1"/>
    <property type="molecule type" value="Genomic_DNA"/>
</dbReference>
<dbReference type="Pfam" id="PF00170">
    <property type="entry name" value="bZIP_1"/>
    <property type="match status" value="1"/>
</dbReference>
<keyword evidence="5" id="KW-1185">Reference proteome</keyword>